<dbReference type="InterPro" id="IPR008979">
    <property type="entry name" value="Galactose-bd-like_sf"/>
</dbReference>
<dbReference type="PANTHER" id="PTHR38165:SF1">
    <property type="entry name" value="GLUCANASE B"/>
    <property type="match status" value="1"/>
</dbReference>
<dbReference type="InterPro" id="IPR003343">
    <property type="entry name" value="Big_2"/>
</dbReference>
<dbReference type="Gene3D" id="3.30.920.50">
    <property type="entry name" value="Beta-1,3-glucanase, C-terminal domain"/>
    <property type="match status" value="1"/>
</dbReference>
<dbReference type="CDD" id="cd09214">
    <property type="entry name" value="GH64-like"/>
    <property type="match status" value="1"/>
</dbReference>
<dbReference type="SMART" id="SM00606">
    <property type="entry name" value="CBD_IV"/>
    <property type="match status" value="2"/>
</dbReference>
<keyword evidence="1" id="KW-0732">Signal</keyword>
<dbReference type="Pfam" id="PF02368">
    <property type="entry name" value="Big_2"/>
    <property type="match status" value="1"/>
</dbReference>
<dbReference type="Proteomes" id="UP001366060">
    <property type="component" value="Unassembled WGS sequence"/>
</dbReference>
<dbReference type="Pfam" id="PF03422">
    <property type="entry name" value="CBM_6"/>
    <property type="match status" value="2"/>
</dbReference>
<dbReference type="Gene3D" id="2.60.120.260">
    <property type="entry name" value="Galactose-binding domain-like"/>
    <property type="match status" value="2"/>
</dbReference>
<evidence type="ECO:0000259" key="2">
    <source>
        <dbReference type="PROSITE" id="PS51175"/>
    </source>
</evidence>
<feature type="domain" description="CBM6" evidence="2">
    <location>
        <begin position="512"/>
        <end position="631"/>
    </location>
</feature>
<dbReference type="SMART" id="SM00635">
    <property type="entry name" value="BID_2"/>
    <property type="match status" value="1"/>
</dbReference>
<sequence>MIIKKKMQTVIPMLLVLLCSFFISKVTAQTLPLPYVINNISEFSDEKVYVALVGKVDDTDVWIDMATGEVNEMSVENNTLKGPVYNGNYGPGANAMYADVFTLLSEIPDKTINMPLISSVRIFISFESPLYLYFFGDGGGYSAPSLSNDSDPNLNLRYELVELTYGDNGLWTNTTRVDAYQYPMGLEVWGTDGFYKRVGEVLAHEDILEEWTSRVGEAFQGSLDEDLGIILNPSKSTSFQDGESDSSYFSDYVDAVWARYTDEPMYLSIGDAGVWSGIVVDDQFIFTNESDGTIGMISAKPDTLEILEASGVLAEDVESTGDVNADLNIQKHFSAAFNRGAIDLDAKSGELLEWSDLSTYFSDTTTHNEYVAFFHSEDISFEGETYAFAYDDVFDYSSTIQSTTPESVKITIGGFVDDPYVAPESITLSESSLSLSSDETSQLESTLLPTDVDNDAIVWESSDTAVATVVDGLVTALTTGTSTITVSSYDGTVSASITVEVNDGDYSNDTTVRIQAEDYSAMSGIQTQTTTDSSGDLNVGWIDAGDYMEYSLTIDTAGDYTIAYRISSIDVEGAVEVQVDGETVLTTTFESTGSWDIWTTQLDTLTLPAGDITLRLLATDDNWNINWIDLTLDETTSSSESSFDEQGYARIQAEDYSAMSGIQTETTIDSDGDLNVGWIDSGDYMEYQITVATAGTYTIEYRIASIDDSAVNVQVDGVTETSTTLQSTGGWANWETQSDSITLPAGEVTLRLTATDDDWNLNWIDLTLS</sequence>
<dbReference type="InterPro" id="IPR042517">
    <property type="entry name" value="Glyco_hydro_64_N_2"/>
</dbReference>
<dbReference type="CDD" id="cd04080">
    <property type="entry name" value="CBM6_cellulase-like"/>
    <property type="match status" value="2"/>
</dbReference>
<evidence type="ECO:0000313" key="4">
    <source>
        <dbReference type="EMBL" id="MEL0659038.1"/>
    </source>
</evidence>
<dbReference type="InterPro" id="IPR008964">
    <property type="entry name" value="Invasin/intimin_cell_adhesion"/>
</dbReference>
<evidence type="ECO:0000313" key="5">
    <source>
        <dbReference type="Proteomes" id="UP001366060"/>
    </source>
</evidence>
<name>A0ABU9HB55_9GAMM</name>
<dbReference type="PROSITE" id="PS52006">
    <property type="entry name" value="GH64"/>
    <property type="match status" value="1"/>
</dbReference>
<evidence type="ECO:0000259" key="3">
    <source>
        <dbReference type="PROSITE" id="PS52006"/>
    </source>
</evidence>
<dbReference type="Gene3D" id="2.60.40.1080">
    <property type="match status" value="1"/>
</dbReference>
<feature type="domain" description="GH64" evidence="3">
    <location>
        <begin position="28"/>
        <end position="414"/>
    </location>
</feature>
<dbReference type="PANTHER" id="PTHR38165">
    <property type="match status" value="1"/>
</dbReference>
<dbReference type="SUPFAM" id="SSF49373">
    <property type="entry name" value="Invasin/intimin cell-adhesion fragments"/>
    <property type="match status" value="1"/>
</dbReference>
<dbReference type="Gene3D" id="2.60.110.10">
    <property type="entry name" value="Thaumatin"/>
    <property type="match status" value="1"/>
</dbReference>
<feature type="domain" description="CBM6" evidence="2">
    <location>
        <begin position="649"/>
        <end position="767"/>
    </location>
</feature>
<accession>A0ABU9HB55</accession>
<dbReference type="EMBL" id="JBAKBA010000014">
    <property type="protein sequence ID" value="MEL0659038.1"/>
    <property type="molecule type" value="Genomic_DNA"/>
</dbReference>
<dbReference type="InterPro" id="IPR037176">
    <property type="entry name" value="Osmotin/thaumatin-like_sf"/>
</dbReference>
<dbReference type="RefSeq" id="WP_341627637.1">
    <property type="nucleotide sequence ID" value="NZ_JBAKBA010000014.1"/>
</dbReference>
<organism evidence="4 5">
    <name type="scientific">Psychromonas arctica</name>
    <dbReference type="NCBI Taxonomy" id="168275"/>
    <lineage>
        <taxon>Bacteria</taxon>
        <taxon>Pseudomonadati</taxon>
        <taxon>Pseudomonadota</taxon>
        <taxon>Gammaproteobacteria</taxon>
        <taxon>Alteromonadales</taxon>
        <taxon>Psychromonadaceae</taxon>
        <taxon>Psychromonas</taxon>
    </lineage>
</organism>
<comment type="caution">
    <text evidence="4">The sequence shown here is derived from an EMBL/GenBank/DDBJ whole genome shotgun (WGS) entry which is preliminary data.</text>
</comment>
<dbReference type="InterPro" id="IPR032477">
    <property type="entry name" value="Glyco_hydro_64"/>
</dbReference>
<protein>
    <submittedName>
        <fullName evidence="4">Beta-1,3-glucanase family protein</fullName>
    </submittedName>
</protein>
<proteinExistence type="predicted"/>
<dbReference type="InterPro" id="IPR037398">
    <property type="entry name" value="Glyco_hydro_64_fam"/>
</dbReference>
<dbReference type="Pfam" id="PF16483">
    <property type="entry name" value="Glyco_hydro_64"/>
    <property type="match status" value="1"/>
</dbReference>
<dbReference type="InterPro" id="IPR005084">
    <property type="entry name" value="CBM6"/>
</dbReference>
<evidence type="ECO:0000256" key="1">
    <source>
        <dbReference type="ARBA" id="ARBA00022729"/>
    </source>
</evidence>
<keyword evidence="5" id="KW-1185">Reference proteome</keyword>
<dbReference type="SUPFAM" id="SSF49785">
    <property type="entry name" value="Galactose-binding domain-like"/>
    <property type="match status" value="2"/>
</dbReference>
<reference evidence="4 5" key="1">
    <citation type="submission" date="2024-02" db="EMBL/GenBank/DDBJ databases">
        <title>Bacteria isolated from the canopy kelp, Nereocystis luetkeana.</title>
        <authorList>
            <person name="Pfister C.A."/>
            <person name="Younker I.T."/>
            <person name="Light S.H."/>
        </authorList>
    </citation>
    <scope>NUCLEOTIDE SEQUENCE [LARGE SCALE GENOMIC DNA]</scope>
    <source>
        <strain evidence="4 5">TI.2.07</strain>
    </source>
</reference>
<gene>
    <name evidence="4" type="ORF">V6255_07780</name>
</gene>
<dbReference type="PROSITE" id="PS51175">
    <property type="entry name" value="CBM6"/>
    <property type="match status" value="2"/>
</dbReference>
<dbReference type="InterPro" id="IPR006584">
    <property type="entry name" value="Cellulose-bd_IV"/>
</dbReference>